<sequence>DTYEKYLSERFKSEHSFEERHKKIVRKNYAIVGRIVESIFFPENEVSNSDLKNYRVMKNPVNNYYTAFAVQPWLLQSVDTMMIRMKETGITKYHFGNTINRRASYSLRNVLKEYDINNGAVRVLILKPLGAGFAFLFIGLMIATFVFFYELRCGYENNSN</sequence>
<name>A0AA39KQ95_9HYME</name>
<dbReference type="EMBL" id="JAQQBS010000103">
    <property type="protein sequence ID" value="KAK0169586.1"/>
    <property type="molecule type" value="Genomic_DNA"/>
</dbReference>
<comment type="caution">
    <text evidence="2">The sequence shown here is derived from an EMBL/GenBank/DDBJ whole genome shotgun (WGS) entry which is preliminary data.</text>
</comment>
<dbReference type="Proteomes" id="UP001168990">
    <property type="component" value="Unassembled WGS sequence"/>
</dbReference>
<reference evidence="2" key="2">
    <citation type="submission" date="2023-03" db="EMBL/GenBank/DDBJ databases">
        <authorList>
            <person name="Inwood S.N."/>
            <person name="Skelly J.G."/>
            <person name="Guhlin J."/>
            <person name="Harrop T.W.R."/>
            <person name="Goldson S.G."/>
            <person name="Dearden P.K."/>
        </authorList>
    </citation>
    <scope>NUCLEOTIDE SEQUENCE</scope>
    <source>
        <strain evidence="2">Irish</strain>
        <tissue evidence="2">Whole body</tissue>
    </source>
</reference>
<feature type="transmembrane region" description="Helical" evidence="1">
    <location>
        <begin position="129"/>
        <end position="149"/>
    </location>
</feature>
<feature type="non-terminal residue" evidence="2">
    <location>
        <position position="1"/>
    </location>
</feature>
<accession>A0AA39KQ95</accession>
<gene>
    <name evidence="2" type="ORF">PV328_011854</name>
</gene>
<keyword evidence="1" id="KW-1133">Transmembrane helix</keyword>
<proteinExistence type="predicted"/>
<keyword evidence="1" id="KW-0472">Membrane</keyword>
<evidence type="ECO:0000256" key="1">
    <source>
        <dbReference type="SAM" id="Phobius"/>
    </source>
</evidence>
<organism evidence="2 3">
    <name type="scientific">Microctonus aethiopoides</name>
    <dbReference type="NCBI Taxonomy" id="144406"/>
    <lineage>
        <taxon>Eukaryota</taxon>
        <taxon>Metazoa</taxon>
        <taxon>Ecdysozoa</taxon>
        <taxon>Arthropoda</taxon>
        <taxon>Hexapoda</taxon>
        <taxon>Insecta</taxon>
        <taxon>Pterygota</taxon>
        <taxon>Neoptera</taxon>
        <taxon>Endopterygota</taxon>
        <taxon>Hymenoptera</taxon>
        <taxon>Apocrita</taxon>
        <taxon>Ichneumonoidea</taxon>
        <taxon>Braconidae</taxon>
        <taxon>Euphorinae</taxon>
        <taxon>Microctonus</taxon>
    </lineage>
</organism>
<evidence type="ECO:0000313" key="2">
    <source>
        <dbReference type="EMBL" id="KAK0169586.1"/>
    </source>
</evidence>
<keyword evidence="1" id="KW-0812">Transmembrane</keyword>
<protein>
    <submittedName>
        <fullName evidence="2">Uncharacterized protein</fullName>
    </submittedName>
</protein>
<evidence type="ECO:0000313" key="3">
    <source>
        <dbReference type="Proteomes" id="UP001168990"/>
    </source>
</evidence>
<keyword evidence="3" id="KW-1185">Reference proteome</keyword>
<reference evidence="2" key="1">
    <citation type="journal article" date="2023" name="bioRxiv">
        <title>Scaffold-level genome assemblies of two parasitoid biocontrol wasps reveal the parthenogenesis mechanism and an associated novel virus.</title>
        <authorList>
            <person name="Inwood S."/>
            <person name="Skelly J."/>
            <person name="Guhlin J."/>
            <person name="Harrop T."/>
            <person name="Goldson S."/>
            <person name="Dearden P."/>
        </authorList>
    </citation>
    <scope>NUCLEOTIDE SEQUENCE</scope>
    <source>
        <strain evidence="2">Irish</strain>
        <tissue evidence="2">Whole body</tissue>
    </source>
</reference>
<dbReference type="AlphaFoldDB" id="A0AA39KQ95"/>